<feature type="compositionally biased region" description="Polar residues" evidence="1">
    <location>
        <begin position="357"/>
        <end position="369"/>
    </location>
</feature>
<gene>
    <name evidence="3" type="ORF">IWX90DRAFT_429426</name>
</gene>
<organism evidence="3 4">
    <name type="scientific">Phyllosticta citrichinensis</name>
    <dbReference type="NCBI Taxonomy" id="1130410"/>
    <lineage>
        <taxon>Eukaryota</taxon>
        <taxon>Fungi</taxon>
        <taxon>Dikarya</taxon>
        <taxon>Ascomycota</taxon>
        <taxon>Pezizomycotina</taxon>
        <taxon>Dothideomycetes</taxon>
        <taxon>Dothideomycetes incertae sedis</taxon>
        <taxon>Botryosphaeriales</taxon>
        <taxon>Phyllostictaceae</taxon>
        <taxon>Phyllosticta</taxon>
    </lineage>
</organism>
<dbReference type="SUPFAM" id="SSF50630">
    <property type="entry name" value="Acid proteases"/>
    <property type="match status" value="1"/>
</dbReference>
<dbReference type="InterPro" id="IPR021109">
    <property type="entry name" value="Peptidase_aspartic_dom_sf"/>
</dbReference>
<evidence type="ECO:0000256" key="1">
    <source>
        <dbReference type="SAM" id="MobiDB-lite"/>
    </source>
</evidence>
<evidence type="ECO:0000313" key="3">
    <source>
        <dbReference type="EMBL" id="KAK8174346.1"/>
    </source>
</evidence>
<dbReference type="Gene3D" id="2.40.70.10">
    <property type="entry name" value="Acid Proteases"/>
    <property type="match status" value="1"/>
</dbReference>
<keyword evidence="2" id="KW-0812">Transmembrane</keyword>
<reference evidence="3 4" key="1">
    <citation type="journal article" date="2022" name="G3 (Bethesda)">
        <title>Enemy or ally: a genomic approach to elucidate the lifestyle of Phyllosticta citrichinaensis.</title>
        <authorList>
            <person name="Buijs V.A."/>
            <person name="Groenewald J.Z."/>
            <person name="Haridas S."/>
            <person name="LaButti K.M."/>
            <person name="Lipzen A."/>
            <person name="Martin F.M."/>
            <person name="Barry K."/>
            <person name="Grigoriev I.V."/>
            <person name="Crous P.W."/>
            <person name="Seidl M.F."/>
        </authorList>
    </citation>
    <scope>NUCLEOTIDE SEQUENCE [LARGE SCALE GENOMIC DNA]</scope>
    <source>
        <strain evidence="3 4">CBS 129764</strain>
    </source>
</reference>
<dbReference type="EMBL" id="JBBWUH010000003">
    <property type="protein sequence ID" value="KAK8174346.1"/>
    <property type="molecule type" value="Genomic_DNA"/>
</dbReference>
<comment type="caution">
    <text evidence="3">The sequence shown here is derived from an EMBL/GenBank/DDBJ whole genome shotgun (WGS) entry which is preliminary data.</text>
</comment>
<protein>
    <recommendedName>
        <fullName evidence="5">Peptidase A1 domain-containing protein</fullName>
    </recommendedName>
</protein>
<keyword evidence="2" id="KW-0472">Membrane</keyword>
<accession>A0ABR1Y1L2</accession>
<proteinExistence type="predicted"/>
<keyword evidence="4" id="KW-1185">Reference proteome</keyword>
<evidence type="ECO:0000256" key="2">
    <source>
        <dbReference type="SAM" id="Phobius"/>
    </source>
</evidence>
<sequence>MHQDFLFGRSATLHPQQFGKLPSCAAASTKATPHPSRRQGIAPVRVPCHSLQSYEPSMKPKPHSHHQDCEQHPALAEPTMFSCNVLITIAFTLAIISQNHSFGGAAPVSCGMHYGSASLNFNGSLIFGGYDKSRAIGKSAQVANNSVQLLDISLGVEEGASPFAQGFTLKSGLLSNPVPSTIDPLMPGLYFPAAGRSPLASHLPVTFDPTTGYFLWNVDDLACERLMTSPAHIAFTFPPAAGQSDNPTIKAALRLLSLTLDAPLVESPTPYFSCTSIPHSNKAYLGRAFLQAAFIGRNFHPDVSWLAQAPGPCHDKTALGVMVKELSMSNTDIESSEASSDTWMKSREDHLTPLPEPSTTEYPDTSNASPKGGMSTEKTSTGDMAEKPMSTGEITAVIFTTVLLIVGAIGGFVCLTLKRRPIQRCEHGCPDEAHVLACPRFAHPVVEMENFSSRTTLA</sequence>
<feature type="transmembrane region" description="Helical" evidence="2">
    <location>
        <begin position="394"/>
        <end position="417"/>
    </location>
</feature>
<keyword evidence="2" id="KW-1133">Transmembrane helix</keyword>
<feature type="region of interest" description="Disordered" evidence="1">
    <location>
        <begin position="330"/>
        <end position="387"/>
    </location>
</feature>
<dbReference type="Proteomes" id="UP001456524">
    <property type="component" value="Unassembled WGS sequence"/>
</dbReference>
<evidence type="ECO:0000313" key="4">
    <source>
        <dbReference type="Proteomes" id="UP001456524"/>
    </source>
</evidence>
<evidence type="ECO:0008006" key="5">
    <source>
        <dbReference type="Google" id="ProtNLM"/>
    </source>
</evidence>
<feature type="compositionally biased region" description="Polar residues" evidence="1">
    <location>
        <begin position="330"/>
        <end position="343"/>
    </location>
</feature>
<name>A0ABR1Y1L2_9PEZI</name>